<feature type="region of interest" description="Disordered" evidence="2">
    <location>
        <begin position="352"/>
        <end position="460"/>
    </location>
</feature>
<feature type="compositionally biased region" description="Pro residues" evidence="2">
    <location>
        <begin position="141"/>
        <end position="154"/>
    </location>
</feature>
<feature type="region of interest" description="Disordered" evidence="2">
    <location>
        <begin position="105"/>
        <end position="182"/>
    </location>
</feature>
<evidence type="ECO:0000313" key="4">
    <source>
        <dbReference type="Proteomes" id="UP000224006"/>
    </source>
</evidence>
<keyword evidence="4" id="KW-1185">Reference proteome</keyword>
<dbReference type="GeneID" id="40312046"/>
<evidence type="ECO:0000313" key="3">
    <source>
        <dbReference type="EMBL" id="PFH33968.1"/>
    </source>
</evidence>
<protein>
    <submittedName>
        <fullName evidence="3">Uncharacterized protein</fullName>
    </submittedName>
</protein>
<dbReference type="AlphaFoldDB" id="A0A2A9M666"/>
<keyword evidence="1" id="KW-0175">Coiled coil</keyword>
<proteinExistence type="predicted"/>
<dbReference type="RefSeq" id="XP_029217977.1">
    <property type="nucleotide sequence ID" value="XM_029365493.1"/>
</dbReference>
<gene>
    <name evidence="3" type="ORF">BESB_071200</name>
</gene>
<sequence length="520" mass="56761">MMSSVHREPRGASAAKTAASLYKEQLGFFRKGVASTDDIHAIKQLNLRLLDAVEDSKFKLRHNELKAHLENTLAAINRLEGNAFVKTASSSPAVCRASSDCRSFRKSPHRAHQTPRVARRASGSPPSHRACDERHATGIAIPPPPICPRGPPVFAPVQQQRPGDSLQNSPDSPPAPLSLPWLSAHQCLHPPPPFYGQARTPLPNNAHPTPPALCGRLNSSVSPEADAYPLRLRHSGCPACCCSEEAAANSEKCRQLALQLSHAQEERARLVSHLSQAQRENEDIRAVYEAKLHEVRVQLESCRSAELPELEAVLAHAESLAEHVEQMRRDSYTWSACARELLQHLQSVRARSRCPRRTDAWDPRYTSTRDSGSCFESHTETPCTPFAAGRASTPPSCRRTPRSPPCCEHPAAAAGAPSPKHGASGPAGRPERREGPASPGARLWGRRNPRGTEGETENRAASPCCSVTLDAAEVEAVRARAGCAGPILLVRDVEPQLRESDCDGPRRRVLRDPQIFDYVT</sequence>
<dbReference type="KEGG" id="bbes:BESB_071200"/>
<feature type="coiled-coil region" evidence="1">
    <location>
        <begin position="260"/>
        <end position="294"/>
    </location>
</feature>
<reference evidence="3 4" key="1">
    <citation type="submission" date="2017-09" db="EMBL/GenBank/DDBJ databases">
        <title>Genome sequencing of Besnoitia besnoiti strain Bb-Ger1.</title>
        <authorList>
            <person name="Schares G."/>
            <person name="Venepally P."/>
            <person name="Lorenzi H.A."/>
        </authorList>
    </citation>
    <scope>NUCLEOTIDE SEQUENCE [LARGE SCALE GENOMIC DNA]</scope>
    <source>
        <strain evidence="3 4">Bb-Ger1</strain>
    </source>
</reference>
<name>A0A2A9M666_BESBE</name>
<organism evidence="3 4">
    <name type="scientific">Besnoitia besnoiti</name>
    <name type="common">Apicomplexan protozoan</name>
    <dbReference type="NCBI Taxonomy" id="94643"/>
    <lineage>
        <taxon>Eukaryota</taxon>
        <taxon>Sar</taxon>
        <taxon>Alveolata</taxon>
        <taxon>Apicomplexa</taxon>
        <taxon>Conoidasida</taxon>
        <taxon>Coccidia</taxon>
        <taxon>Eucoccidiorida</taxon>
        <taxon>Eimeriorina</taxon>
        <taxon>Sarcocystidae</taxon>
        <taxon>Besnoitia</taxon>
    </lineage>
</organism>
<feature type="compositionally biased region" description="Basic residues" evidence="2">
    <location>
        <begin position="105"/>
        <end position="119"/>
    </location>
</feature>
<evidence type="ECO:0000256" key="1">
    <source>
        <dbReference type="SAM" id="Coils"/>
    </source>
</evidence>
<dbReference type="EMBL" id="NWUJ01000007">
    <property type="protein sequence ID" value="PFH33968.1"/>
    <property type="molecule type" value="Genomic_DNA"/>
</dbReference>
<accession>A0A2A9M666</accession>
<dbReference type="VEuPathDB" id="ToxoDB:BESB_071200"/>
<feature type="compositionally biased region" description="Polar residues" evidence="2">
    <location>
        <begin position="365"/>
        <end position="382"/>
    </location>
</feature>
<feature type="compositionally biased region" description="Polar residues" evidence="2">
    <location>
        <begin position="157"/>
        <end position="168"/>
    </location>
</feature>
<comment type="caution">
    <text evidence="3">The sequence shown here is derived from an EMBL/GenBank/DDBJ whole genome shotgun (WGS) entry which is preliminary data.</text>
</comment>
<evidence type="ECO:0000256" key="2">
    <source>
        <dbReference type="SAM" id="MobiDB-lite"/>
    </source>
</evidence>
<dbReference type="Proteomes" id="UP000224006">
    <property type="component" value="Unassembled WGS sequence"/>
</dbReference>